<accession>Q5VN92</accession>
<dbReference type="AlphaFoldDB" id="Q5VN92"/>
<evidence type="ECO:0000313" key="2">
    <source>
        <dbReference type="EMBL" id="BAD69077.1"/>
    </source>
</evidence>
<dbReference type="EMBL" id="AP003854">
    <property type="protein sequence ID" value="BAD68845.1"/>
    <property type="molecule type" value="Genomic_DNA"/>
</dbReference>
<dbReference type="Proteomes" id="UP000817658">
    <property type="component" value="Chromosome 1"/>
</dbReference>
<evidence type="ECO:0000313" key="1">
    <source>
        <dbReference type="EMBL" id="BAD68845.1"/>
    </source>
</evidence>
<reference evidence="1" key="1">
    <citation type="journal article" date="2002" name="Nature">
        <title>The genome sequence and structure of rice chromosome 1.</title>
        <authorList>
            <person name="Sasaki T."/>
            <person name="Matsumoto T."/>
            <person name="Yamamoto K."/>
            <person name="Sakata K."/>
            <person name="Baba T."/>
            <person name="Katayose Y."/>
            <person name="Wu J."/>
            <person name="Niimura Y."/>
            <person name="Cheng Z."/>
            <person name="Nagamura Y."/>
            <person name="Antonio B.A."/>
            <person name="Kanamori H."/>
            <person name="Hosokawa S."/>
            <person name="Masukawa M."/>
            <person name="Arikawa K."/>
            <person name="Chiden Y."/>
            <person name="Hayashi M."/>
            <person name="Okamoto M."/>
            <person name="Ando T."/>
            <person name="Aoki H."/>
            <person name="Arita K."/>
            <person name="Hamada M."/>
            <person name="Harada C."/>
            <person name="Hijishita S."/>
            <person name="Honda M."/>
            <person name="Ichikawa Y."/>
            <person name="Idonuma A."/>
            <person name="Iijima M."/>
            <person name="Ikeda M."/>
            <person name="Ikeno M."/>
            <person name="Itoh S."/>
            <person name="Itoh T."/>
            <person name="Itoh Y."/>
            <person name="Itoh Y."/>
            <person name="Iwabuchi A."/>
            <person name="Kamiya K."/>
            <person name="Karasawa W."/>
            <person name="Katagiri S."/>
            <person name="Kikuta A."/>
            <person name="Kobayashi N."/>
            <person name="Kono I."/>
            <person name="Machita K."/>
            <person name="Maehara T."/>
            <person name="Mizuno H."/>
            <person name="Mizubayashi T."/>
            <person name="Mukai Y."/>
            <person name="Nagasaki H."/>
            <person name="Nakashima M."/>
            <person name="Nakama Y."/>
            <person name="Nakamichi Y."/>
            <person name="Nakamura M."/>
            <person name="Namiki N."/>
            <person name="Negishi M."/>
            <person name="Ohta I."/>
            <person name="Ono N."/>
            <person name="Saji S."/>
            <person name="Sakai K."/>
            <person name="Shibata M."/>
            <person name="Shimokawa T."/>
            <person name="Shomura A."/>
            <person name="Song J."/>
            <person name="Takazaki Y."/>
            <person name="Terasawa K."/>
            <person name="Tsuji K."/>
            <person name="Waki K."/>
            <person name="Yamagata H."/>
            <person name="Yamane H."/>
            <person name="Yoshiki S."/>
            <person name="Yoshihara R."/>
            <person name="Yukawa K."/>
            <person name="Zhong H."/>
            <person name="Iwama H."/>
            <person name="Endo T."/>
            <person name="Ito H."/>
            <person name="Hahn J.H."/>
            <person name="Kim H.I."/>
            <person name="Eun M.Y."/>
            <person name="Yano M."/>
            <person name="Jiang J."/>
            <person name="Gojobori T."/>
        </authorList>
    </citation>
    <scope>NUCLEOTIDE SEQUENCE</scope>
</reference>
<dbReference type="Proteomes" id="UP000000763">
    <property type="component" value="Chromosome 1"/>
</dbReference>
<accession>Q5VNZ4</accession>
<evidence type="ECO:0000313" key="3">
    <source>
        <dbReference type="Proteomes" id="UP000000763"/>
    </source>
</evidence>
<reference evidence="3" key="2">
    <citation type="journal article" date="2005" name="Nature">
        <title>The map-based sequence of the rice genome.</title>
        <authorList>
            <consortium name="International rice genome sequencing project (IRGSP)"/>
            <person name="Matsumoto T."/>
            <person name="Wu J."/>
            <person name="Kanamori H."/>
            <person name="Katayose Y."/>
            <person name="Fujisawa M."/>
            <person name="Namiki N."/>
            <person name="Mizuno H."/>
            <person name="Yamamoto K."/>
            <person name="Antonio B.A."/>
            <person name="Baba T."/>
            <person name="Sakata K."/>
            <person name="Nagamura Y."/>
            <person name="Aoki H."/>
            <person name="Arikawa K."/>
            <person name="Arita K."/>
            <person name="Bito T."/>
            <person name="Chiden Y."/>
            <person name="Fujitsuka N."/>
            <person name="Fukunaka R."/>
            <person name="Hamada M."/>
            <person name="Harada C."/>
            <person name="Hayashi A."/>
            <person name="Hijishita S."/>
            <person name="Honda M."/>
            <person name="Hosokawa S."/>
            <person name="Ichikawa Y."/>
            <person name="Idonuma A."/>
            <person name="Iijima M."/>
            <person name="Ikeda M."/>
            <person name="Ikeno M."/>
            <person name="Ito K."/>
            <person name="Ito S."/>
            <person name="Ito T."/>
            <person name="Ito Y."/>
            <person name="Ito Y."/>
            <person name="Iwabuchi A."/>
            <person name="Kamiya K."/>
            <person name="Karasawa W."/>
            <person name="Kurita K."/>
            <person name="Katagiri S."/>
            <person name="Kikuta A."/>
            <person name="Kobayashi H."/>
            <person name="Kobayashi N."/>
            <person name="Machita K."/>
            <person name="Maehara T."/>
            <person name="Masukawa M."/>
            <person name="Mizubayashi T."/>
            <person name="Mukai Y."/>
            <person name="Nagasaki H."/>
            <person name="Nagata Y."/>
            <person name="Naito S."/>
            <person name="Nakashima M."/>
            <person name="Nakama Y."/>
            <person name="Nakamichi Y."/>
            <person name="Nakamura M."/>
            <person name="Meguro A."/>
            <person name="Negishi M."/>
            <person name="Ohta I."/>
            <person name="Ohta T."/>
            <person name="Okamoto M."/>
            <person name="Ono N."/>
            <person name="Saji S."/>
            <person name="Sakaguchi M."/>
            <person name="Sakai K."/>
            <person name="Shibata M."/>
            <person name="Shimokawa T."/>
            <person name="Song J."/>
            <person name="Takazaki Y."/>
            <person name="Terasawa K."/>
            <person name="Tsugane M."/>
            <person name="Tsuji K."/>
            <person name="Ueda S."/>
            <person name="Waki K."/>
            <person name="Yamagata H."/>
            <person name="Yamamoto M."/>
            <person name="Yamamoto S."/>
            <person name="Yamane H."/>
            <person name="Yoshiki S."/>
            <person name="Yoshihara R."/>
            <person name="Yukawa K."/>
            <person name="Zhong H."/>
            <person name="Yano M."/>
            <person name="Yuan Q."/>
            <person name="Ouyang S."/>
            <person name="Liu J."/>
            <person name="Jones K.M."/>
            <person name="Gansberger K."/>
            <person name="Moffat K."/>
            <person name="Hill J."/>
            <person name="Bera J."/>
            <person name="Fadrosh D."/>
            <person name="Jin S."/>
            <person name="Johri S."/>
            <person name="Kim M."/>
            <person name="Overton L."/>
            <person name="Reardon M."/>
            <person name="Tsitrin T."/>
            <person name="Vuong H."/>
            <person name="Weaver B."/>
            <person name="Ciecko A."/>
            <person name="Tallon L."/>
            <person name="Jackson J."/>
            <person name="Pai G."/>
            <person name="Aken S.V."/>
            <person name="Utterback T."/>
            <person name="Reidmuller S."/>
            <person name="Feldblyum T."/>
            <person name="Hsiao J."/>
            <person name="Zismann V."/>
            <person name="Iobst S."/>
            <person name="de Vazeille A.R."/>
            <person name="Buell C.R."/>
            <person name="Ying K."/>
            <person name="Li Y."/>
            <person name="Lu T."/>
            <person name="Huang Y."/>
            <person name="Zhao Q."/>
            <person name="Feng Q."/>
            <person name="Zhang L."/>
            <person name="Zhu J."/>
            <person name="Weng Q."/>
            <person name="Mu J."/>
            <person name="Lu Y."/>
            <person name="Fan D."/>
            <person name="Liu Y."/>
            <person name="Guan J."/>
            <person name="Zhang Y."/>
            <person name="Yu S."/>
            <person name="Liu X."/>
            <person name="Zhang Y."/>
            <person name="Hong G."/>
            <person name="Han B."/>
            <person name="Choisne N."/>
            <person name="Demange N."/>
            <person name="Orjeda G."/>
            <person name="Samain S."/>
            <person name="Cattolico L."/>
            <person name="Pelletier E."/>
            <person name="Couloux A."/>
            <person name="Segurens B."/>
            <person name="Wincker P."/>
            <person name="D'Hont A."/>
            <person name="Scarpelli C."/>
            <person name="Weissenbach J."/>
            <person name="Salanoubat M."/>
            <person name="Quetier F."/>
            <person name="Yu Y."/>
            <person name="Kim H.R."/>
            <person name="Rambo T."/>
            <person name="Currie J."/>
            <person name="Collura K."/>
            <person name="Luo M."/>
            <person name="Yang T."/>
            <person name="Ammiraju J.S.S."/>
            <person name="Engler F."/>
            <person name="Soderlund C."/>
            <person name="Wing R.A."/>
            <person name="Palmer L.E."/>
            <person name="de la Bastide M."/>
            <person name="Spiegel L."/>
            <person name="Nascimento L."/>
            <person name="Zutavern T."/>
            <person name="O'Shaughnessy A."/>
            <person name="Dike S."/>
            <person name="Dedhia N."/>
            <person name="Preston R."/>
            <person name="Balija V."/>
            <person name="McCombie W.R."/>
            <person name="Chow T."/>
            <person name="Chen H."/>
            <person name="Chung M."/>
            <person name="Chen C."/>
            <person name="Shaw J."/>
            <person name="Wu H."/>
            <person name="Hsiao K."/>
            <person name="Chao Y."/>
            <person name="Chu M."/>
            <person name="Cheng C."/>
            <person name="Hour A."/>
            <person name="Lee P."/>
            <person name="Lin S."/>
            <person name="Lin Y."/>
            <person name="Liou J."/>
            <person name="Liu S."/>
            <person name="Hsing Y."/>
            <person name="Raghuvanshi S."/>
            <person name="Mohanty A."/>
            <person name="Bharti A.K."/>
            <person name="Gaur A."/>
            <person name="Gupta V."/>
            <person name="Kumar D."/>
            <person name="Ravi V."/>
            <person name="Vij S."/>
            <person name="Kapur A."/>
            <person name="Khurana P."/>
            <person name="Khurana P."/>
            <person name="Khurana J.P."/>
            <person name="Tyagi A.K."/>
            <person name="Gaikwad K."/>
            <person name="Singh A."/>
            <person name="Dalal V."/>
            <person name="Srivastava S."/>
            <person name="Dixit A."/>
            <person name="Pal A.K."/>
            <person name="Ghazi I.A."/>
            <person name="Yadav M."/>
            <person name="Pandit A."/>
            <person name="Bhargava A."/>
            <person name="Sureshbabu K."/>
            <person name="Batra K."/>
            <person name="Sharma T.R."/>
            <person name="Mohapatra T."/>
            <person name="Singh N.K."/>
            <person name="Messing J."/>
            <person name="Nelson A.B."/>
            <person name="Fuks G."/>
            <person name="Kavchok S."/>
            <person name="Keizer G."/>
            <person name="Linton E."/>
            <person name="Llaca V."/>
            <person name="Song R."/>
            <person name="Tanyolac B."/>
            <person name="Young S."/>
            <person name="Ho-Il K."/>
            <person name="Hahn J.H."/>
            <person name="Sangsakoo G."/>
            <person name="Vanavichit A."/>
            <person name="de Mattos Luiz.A.T."/>
            <person name="Zimmer P.D."/>
            <person name="Malone G."/>
            <person name="Dellagostin O."/>
            <person name="de Oliveira A.C."/>
            <person name="Bevan M."/>
            <person name="Bancroft I."/>
            <person name="Minx P."/>
            <person name="Cordum H."/>
            <person name="Wilson R."/>
            <person name="Cheng Z."/>
            <person name="Jin W."/>
            <person name="Jiang J."/>
            <person name="Leong S.A."/>
            <person name="Iwama H."/>
            <person name="Gojobori T."/>
            <person name="Itoh T."/>
            <person name="Niimura Y."/>
            <person name="Fujii Y."/>
            <person name="Habara T."/>
            <person name="Sakai H."/>
            <person name="Sato Y."/>
            <person name="Wilson G."/>
            <person name="Kumar K."/>
            <person name="McCouch S."/>
            <person name="Juretic N."/>
            <person name="Hoen D."/>
            <person name="Wright S."/>
            <person name="Bruskiewich R."/>
            <person name="Bureau T."/>
            <person name="Miyao A."/>
            <person name="Hirochika H."/>
            <person name="Nishikawa T."/>
            <person name="Kadowaki K."/>
            <person name="Sugiura M."/>
            <person name="Burr B."/>
            <person name="Sasaki T."/>
        </authorList>
    </citation>
    <scope>NUCLEOTIDE SEQUENCE [LARGE SCALE GENOMIC DNA]</scope>
    <source>
        <strain evidence="3">cv. Nipponbare</strain>
    </source>
</reference>
<organism evidence="1">
    <name type="scientific">Oryza sativa subsp. japonica</name>
    <name type="common">Rice</name>
    <dbReference type="NCBI Taxonomy" id="39947"/>
    <lineage>
        <taxon>Eukaryota</taxon>
        <taxon>Viridiplantae</taxon>
        <taxon>Streptophyta</taxon>
        <taxon>Embryophyta</taxon>
        <taxon>Tracheophyta</taxon>
        <taxon>Spermatophyta</taxon>
        <taxon>Magnoliopsida</taxon>
        <taxon>Liliopsida</taxon>
        <taxon>Poales</taxon>
        <taxon>Poaceae</taxon>
        <taxon>BOP clade</taxon>
        <taxon>Oryzoideae</taxon>
        <taxon>Oryzeae</taxon>
        <taxon>Oryzinae</taxon>
        <taxon>Oryza</taxon>
        <taxon>Oryza sativa</taxon>
    </lineage>
</organism>
<proteinExistence type="predicted"/>
<sequence>MQMSPPWLVTVEKETMMAVGWGTKDLHMDTVLPAGYEHREDQTSLQMSLQWRKGVAQPLSSSDETWWKGTRVLVR</sequence>
<name>Q5VN92_ORYSJ</name>
<gene>
    <name evidence="1" type="ORF">OSJNBb0093M23.35</name>
    <name evidence="2" type="ORF">P0676G08.14</name>
</gene>
<dbReference type="EMBL" id="AP004821">
    <property type="protein sequence ID" value="BAD69077.1"/>
    <property type="molecule type" value="Genomic_DNA"/>
</dbReference>
<protein>
    <submittedName>
        <fullName evidence="1">Uncharacterized protein</fullName>
    </submittedName>
</protein>
<reference evidence="3" key="3">
    <citation type="journal article" date="2008" name="Nucleic Acids Res.">
        <title>The rice annotation project database (RAP-DB): 2008 update.</title>
        <authorList>
            <consortium name="The rice annotation project (RAP)"/>
        </authorList>
    </citation>
    <scope>GENOME REANNOTATION</scope>
    <source>
        <strain evidence="3">cv. Nipponbare</strain>
    </source>
</reference>